<name>A0A4P2QRY0_SORCE</name>
<dbReference type="Proteomes" id="UP000295497">
    <property type="component" value="Chromosome"/>
</dbReference>
<reference evidence="2 3" key="1">
    <citation type="submission" date="2015-09" db="EMBL/GenBank/DDBJ databases">
        <title>Sorangium comparison.</title>
        <authorList>
            <person name="Zaburannyi N."/>
            <person name="Bunk B."/>
            <person name="Overmann J."/>
            <person name="Mueller R."/>
        </authorList>
    </citation>
    <scope>NUCLEOTIDE SEQUENCE [LARGE SCALE GENOMIC DNA]</scope>
    <source>
        <strain evidence="2 3">So ce836</strain>
    </source>
</reference>
<protein>
    <submittedName>
        <fullName evidence="2">Uncharacterized protein</fullName>
    </submittedName>
</protein>
<dbReference type="EMBL" id="CP012672">
    <property type="protein sequence ID" value="AUX32323.1"/>
    <property type="molecule type" value="Genomic_DNA"/>
</dbReference>
<proteinExistence type="predicted"/>
<accession>A0A4P2QRY0</accession>
<feature type="compositionally biased region" description="Acidic residues" evidence="1">
    <location>
        <begin position="150"/>
        <end position="159"/>
    </location>
</feature>
<dbReference type="AlphaFoldDB" id="A0A4P2QRY0"/>
<evidence type="ECO:0000256" key="1">
    <source>
        <dbReference type="SAM" id="MobiDB-lite"/>
    </source>
</evidence>
<evidence type="ECO:0000313" key="2">
    <source>
        <dbReference type="EMBL" id="AUX32323.1"/>
    </source>
</evidence>
<sequence>MRDANAHSACVDAWMDRVAQGLPPDRFAHLFERAFSALWRRAHVTLGEVTLGAIVDRVLYYASERYPVLSSLEVNSAGLYCVELQVLAGGLPRDELAEGLRFILVEFLTVLGNLTAEILTPALHAELSKVAQEEAGGVERGSESAPGISEGEDGEEAES</sequence>
<evidence type="ECO:0000313" key="3">
    <source>
        <dbReference type="Proteomes" id="UP000295497"/>
    </source>
</evidence>
<gene>
    <name evidence="2" type="ORF">SOCE836_044600</name>
</gene>
<feature type="region of interest" description="Disordered" evidence="1">
    <location>
        <begin position="134"/>
        <end position="159"/>
    </location>
</feature>
<organism evidence="2 3">
    <name type="scientific">Sorangium cellulosum</name>
    <name type="common">Polyangium cellulosum</name>
    <dbReference type="NCBI Taxonomy" id="56"/>
    <lineage>
        <taxon>Bacteria</taxon>
        <taxon>Pseudomonadati</taxon>
        <taxon>Myxococcota</taxon>
        <taxon>Polyangia</taxon>
        <taxon>Polyangiales</taxon>
        <taxon>Polyangiaceae</taxon>
        <taxon>Sorangium</taxon>
    </lineage>
</organism>